<protein>
    <submittedName>
        <fullName evidence="1">Uncharacterized protein</fullName>
    </submittedName>
</protein>
<accession>A0A645GHL0</accession>
<organism evidence="1">
    <name type="scientific">bioreactor metagenome</name>
    <dbReference type="NCBI Taxonomy" id="1076179"/>
    <lineage>
        <taxon>unclassified sequences</taxon>
        <taxon>metagenomes</taxon>
        <taxon>ecological metagenomes</taxon>
    </lineage>
</organism>
<reference evidence="1" key="1">
    <citation type="submission" date="2019-08" db="EMBL/GenBank/DDBJ databases">
        <authorList>
            <person name="Kucharzyk K."/>
            <person name="Murdoch R.W."/>
            <person name="Higgins S."/>
            <person name="Loffler F."/>
        </authorList>
    </citation>
    <scope>NUCLEOTIDE SEQUENCE</scope>
</reference>
<sequence length="80" mass="9221">MDPKIYGCGFENWFRAIMKRPAFCIELSPFVEGGKQHPDKMFDELVWEHAKSTGLFFAEKAAEIDDEIFVDTEKFAALTK</sequence>
<name>A0A645GHL0_9ZZZZ</name>
<dbReference type="EMBL" id="VSSQ01071798">
    <property type="protein sequence ID" value="MPN23324.1"/>
    <property type="molecule type" value="Genomic_DNA"/>
</dbReference>
<comment type="caution">
    <text evidence="1">The sequence shown here is derived from an EMBL/GenBank/DDBJ whole genome shotgun (WGS) entry which is preliminary data.</text>
</comment>
<gene>
    <name evidence="1" type="ORF">SDC9_170712</name>
</gene>
<evidence type="ECO:0000313" key="1">
    <source>
        <dbReference type="EMBL" id="MPN23324.1"/>
    </source>
</evidence>
<dbReference type="AlphaFoldDB" id="A0A645GHL0"/>
<proteinExistence type="predicted"/>